<dbReference type="InterPro" id="IPR011992">
    <property type="entry name" value="EF-hand-dom_pair"/>
</dbReference>
<evidence type="ECO:0000259" key="1">
    <source>
        <dbReference type="SMART" id="SM01394"/>
    </source>
</evidence>
<dbReference type="InterPro" id="IPR013787">
    <property type="entry name" value="S100_Ca-bd_sub"/>
</dbReference>
<dbReference type="InParanoid" id="A0A669CM19"/>
<dbReference type="SUPFAM" id="SSF47473">
    <property type="entry name" value="EF-hand"/>
    <property type="match status" value="1"/>
</dbReference>
<accession>A0A669CM19</accession>
<keyword evidence="3" id="KW-1185">Reference proteome</keyword>
<evidence type="ECO:0000313" key="2">
    <source>
        <dbReference type="Ensembl" id="ENSONIP00000049060.1"/>
    </source>
</evidence>
<dbReference type="SMART" id="SM01394">
    <property type="entry name" value="S_100"/>
    <property type="match status" value="1"/>
</dbReference>
<dbReference type="Proteomes" id="UP000005207">
    <property type="component" value="Linkage group LG11"/>
</dbReference>
<protein>
    <recommendedName>
        <fullName evidence="1">S100/CaBP-9k-type calcium binding subdomain domain-containing protein</fullName>
    </recommendedName>
</protein>
<dbReference type="OMA" id="DENPHDC"/>
<reference evidence="2" key="3">
    <citation type="submission" date="2025-09" db="UniProtKB">
        <authorList>
            <consortium name="Ensembl"/>
        </authorList>
    </citation>
    <scope>IDENTIFICATION</scope>
</reference>
<reference evidence="2" key="2">
    <citation type="submission" date="2025-08" db="UniProtKB">
        <authorList>
            <consortium name="Ensembl"/>
        </authorList>
    </citation>
    <scope>IDENTIFICATION</scope>
</reference>
<name>A0A669CM19_ORENI</name>
<dbReference type="GeneTree" id="ENSGT00670000099389"/>
<evidence type="ECO:0000313" key="3">
    <source>
        <dbReference type="Proteomes" id="UP000005207"/>
    </source>
</evidence>
<organism evidence="2 3">
    <name type="scientific">Oreochromis niloticus</name>
    <name type="common">Nile tilapia</name>
    <name type="synonym">Tilapia nilotica</name>
    <dbReference type="NCBI Taxonomy" id="8128"/>
    <lineage>
        <taxon>Eukaryota</taxon>
        <taxon>Metazoa</taxon>
        <taxon>Chordata</taxon>
        <taxon>Craniata</taxon>
        <taxon>Vertebrata</taxon>
        <taxon>Euteleostomi</taxon>
        <taxon>Actinopterygii</taxon>
        <taxon>Neopterygii</taxon>
        <taxon>Teleostei</taxon>
        <taxon>Neoteleostei</taxon>
        <taxon>Acanthomorphata</taxon>
        <taxon>Ovalentaria</taxon>
        <taxon>Cichlomorphae</taxon>
        <taxon>Cichliformes</taxon>
        <taxon>Cichlidae</taxon>
        <taxon>African cichlids</taxon>
        <taxon>Pseudocrenilabrinae</taxon>
        <taxon>Oreochromini</taxon>
        <taxon>Oreochromis</taxon>
    </lineage>
</organism>
<reference evidence="3" key="1">
    <citation type="submission" date="2012-01" db="EMBL/GenBank/DDBJ databases">
        <title>The Genome Sequence of Oreochromis niloticus (Nile Tilapia).</title>
        <authorList>
            <consortium name="Broad Institute Genome Assembly Team"/>
            <consortium name="Broad Institute Sequencing Platform"/>
            <person name="Di Palma F."/>
            <person name="Johnson J."/>
            <person name="Lander E.S."/>
            <person name="Lindblad-Toh K."/>
        </authorList>
    </citation>
    <scope>NUCLEOTIDE SEQUENCE [LARGE SCALE GENOMIC DNA]</scope>
</reference>
<proteinExistence type="predicted"/>
<dbReference type="AlphaFoldDB" id="A0A669CM19"/>
<feature type="domain" description="S100/CaBP-9k-type calcium binding subdomain" evidence="1">
    <location>
        <begin position="4"/>
        <end position="43"/>
    </location>
</feature>
<sequence>MSKLEEAMEEVLAIFKQKSTGSRAMMKKDLKRTLRAELDNWLQNCKDKTKRDNILRELDENPHDCVNFDEFVYYVTRLMMCGHYFFQK</sequence>
<dbReference type="Gene3D" id="1.10.238.10">
    <property type="entry name" value="EF-hand"/>
    <property type="match status" value="1"/>
</dbReference>
<dbReference type="Ensembl" id="ENSONIT00000041744.1">
    <property type="protein sequence ID" value="ENSONIP00000049060.1"/>
    <property type="gene ID" value="ENSONIG00000035417.1"/>
</dbReference>